<evidence type="ECO:0000313" key="1">
    <source>
        <dbReference type="EMBL" id="GAA3924709.1"/>
    </source>
</evidence>
<keyword evidence="2" id="KW-1185">Reference proteome</keyword>
<dbReference type="EMBL" id="BAABDH010000016">
    <property type="protein sequence ID" value="GAA3924709.1"/>
    <property type="molecule type" value="Genomic_DNA"/>
</dbReference>
<reference evidence="2" key="1">
    <citation type="journal article" date="2019" name="Int. J. Syst. Evol. Microbiol.">
        <title>The Global Catalogue of Microorganisms (GCM) 10K type strain sequencing project: providing services to taxonomists for standard genome sequencing and annotation.</title>
        <authorList>
            <consortium name="The Broad Institute Genomics Platform"/>
            <consortium name="The Broad Institute Genome Sequencing Center for Infectious Disease"/>
            <person name="Wu L."/>
            <person name="Ma J."/>
        </authorList>
    </citation>
    <scope>NUCLEOTIDE SEQUENCE [LARGE SCALE GENOMIC DNA]</scope>
    <source>
        <strain evidence="2">JCM 17214</strain>
    </source>
</reference>
<comment type="caution">
    <text evidence="1">The sequence shown here is derived from an EMBL/GenBank/DDBJ whole genome shotgun (WGS) entry which is preliminary data.</text>
</comment>
<sequence length="204" mass="23522">MQQYLIDIEYAATATIYSIWHELEEINKLDKELQVLIRVAQDKYRRADNLQESEDIDDYMTGVGLMWDAYFTEDKEAFHKDKEIDLKRKTLLTHEFAIASLSGSLLQMAKQGISIIHGGLANCPNGRLIGTQALKQIIWQGRNQAIHFEEGNFNPAVITCFDTLTKEINPKFNRFRTANLAFDIVELLSWKSFIDFKNDLSQLT</sequence>
<name>A0ABP7MJF0_9BACT</name>
<organism evidence="1 2">
    <name type="scientific">Hymenobacter algoricola</name>
    <dbReference type="NCBI Taxonomy" id="486267"/>
    <lineage>
        <taxon>Bacteria</taxon>
        <taxon>Pseudomonadati</taxon>
        <taxon>Bacteroidota</taxon>
        <taxon>Cytophagia</taxon>
        <taxon>Cytophagales</taxon>
        <taxon>Hymenobacteraceae</taxon>
        <taxon>Hymenobacter</taxon>
    </lineage>
</organism>
<protein>
    <submittedName>
        <fullName evidence="1">Uncharacterized protein</fullName>
    </submittedName>
</protein>
<evidence type="ECO:0000313" key="2">
    <source>
        <dbReference type="Proteomes" id="UP001499909"/>
    </source>
</evidence>
<proteinExistence type="predicted"/>
<dbReference type="Proteomes" id="UP001499909">
    <property type="component" value="Unassembled WGS sequence"/>
</dbReference>
<gene>
    <name evidence="1" type="ORF">GCM10022406_08530</name>
</gene>
<accession>A0ABP7MJF0</accession>